<feature type="region of interest" description="Disordered" evidence="1">
    <location>
        <begin position="1"/>
        <end position="35"/>
    </location>
</feature>
<dbReference type="InterPro" id="IPR025101">
    <property type="entry name" value="DUF4012"/>
</dbReference>
<reference evidence="4" key="1">
    <citation type="journal article" date="2019" name="Int. J. Syst. Evol. Microbiol.">
        <title>The Global Catalogue of Microorganisms (GCM) 10K type strain sequencing project: providing services to taxonomists for standard genome sequencing and annotation.</title>
        <authorList>
            <consortium name="The Broad Institute Genomics Platform"/>
            <consortium name="The Broad Institute Genome Sequencing Center for Infectious Disease"/>
            <person name="Wu L."/>
            <person name="Ma J."/>
        </authorList>
    </citation>
    <scope>NUCLEOTIDE SEQUENCE [LARGE SCALE GENOMIC DNA]</scope>
    <source>
        <strain evidence="4">CGMCC 1.12470</strain>
    </source>
</reference>
<evidence type="ECO:0000256" key="2">
    <source>
        <dbReference type="SAM" id="Phobius"/>
    </source>
</evidence>
<evidence type="ECO:0000256" key="1">
    <source>
        <dbReference type="SAM" id="MobiDB-lite"/>
    </source>
</evidence>
<protein>
    <submittedName>
        <fullName evidence="3">DUF4012 domain-containing protein</fullName>
    </submittedName>
</protein>
<dbReference type="Proteomes" id="UP001597261">
    <property type="component" value="Unassembled WGS sequence"/>
</dbReference>
<evidence type="ECO:0000313" key="4">
    <source>
        <dbReference type="Proteomes" id="UP001597261"/>
    </source>
</evidence>
<comment type="caution">
    <text evidence="3">The sequence shown here is derived from an EMBL/GenBank/DDBJ whole genome shotgun (WGS) entry which is preliminary data.</text>
</comment>
<keyword evidence="2" id="KW-1133">Transmembrane helix</keyword>
<proteinExistence type="predicted"/>
<dbReference type="RefSeq" id="WP_381084306.1">
    <property type="nucleotide sequence ID" value="NZ_JBHUDX010000053.1"/>
</dbReference>
<dbReference type="EMBL" id="JBHUDX010000053">
    <property type="protein sequence ID" value="MFD1660320.1"/>
    <property type="molecule type" value="Genomic_DNA"/>
</dbReference>
<gene>
    <name evidence="3" type="ORF">ACFSL4_19455</name>
</gene>
<feature type="transmembrane region" description="Helical" evidence="2">
    <location>
        <begin position="42"/>
        <end position="65"/>
    </location>
</feature>
<organism evidence="3 4">
    <name type="scientific">Streptomyces caeni</name>
    <dbReference type="NCBI Taxonomy" id="2307231"/>
    <lineage>
        <taxon>Bacteria</taxon>
        <taxon>Bacillati</taxon>
        <taxon>Actinomycetota</taxon>
        <taxon>Actinomycetes</taxon>
        <taxon>Kitasatosporales</taxon>
        <taxon>Streptomycetaceae</taxon>
        <taxon>Streptomyces</taxon>
    </lineage>
</organism>
<keyword evidence="2" id="KW-0472">Membrane</keyword>
<dbReference type="Pfam" id="PF13196">
    <property type="entry name" value="DUF4012"/>
    <property type="match status" value="1"/>
</dbReference>
<keyword evidence="2" id="KW-0812">Transmembrane</keyword>
<accession>A0ABW4ISG7</accession>
<keyword evidence="4" id="KW-1185">Reference proteome</keyword>
<sequence>MTERTIGKAVPRRPGPRRDAVGVPGPGRSGDRSPGRRRALRIALLAAAALPLAGAAWIGVTGLLARSELTAAQRDLDALRQSVAPAPAPGPAGGAATSAAAQDRVRAVRSAAAHAARAHDLTTGPAWYPAALLPFVGEPVRTVRGAAYAADRLAGGVLSPLAQVLPAPTSGNRGDGMSRALAALQEHAPDVVRAAQVAAEVRTDVDGLPRSTWLPAADRARSELARQVDRLVPVMSDASLAARVLPSMLGAHGERRYFMTFQNTAEARGTGGLPGAFAVLRADRGRLSFERFGNNTEMASVKADVDLGADFTARYGGYNPTGTWNNSNLSPHFPYAARIWASAWRRHTGQHVDGALAVDPATLSRFLRVTGPARMPGGVELTADNVVDLTERASYAMYDNTIERKAFFVRAARAAAGRLMSAAGDSRLLPALLVAVHDAQRDGRLKVWSAHEREQRLLETRSLSGTLPDTPGPFAGVVVNNAAGSKLDYYLDRSLVWEAKGCSRGDRAVTATVTLTNRAPKSGLPGYVTLRVDSPRHPTRPGDNRLMVSYYAGVGASLTSATLDGRRVPLASGVERGHSVFWLNVELPARSSRTLVLHLREPHADRAPVVLQQPLVTPLRSTLKPGGACHV</sequence>
<evidence type="ECO:0000313" key="3">
    <source>
        <dbReference type="EMBL" id="MFD1660320.1"/>
    </source>
</evidence>
<name>A0ABW4ISG7_9ACTN</name>